<dbReference type="PANTHER" id="PTHR30237">
    <property type="entry name" value="MURAMOYLTETRAPEPTIDE CARBOXYPEPTIDASE"/>
    <property type="match status" value="1"/>
</dbReference>
<dbReference type="GO" id="GO:0006508">
    <property type="term" value="P:proteolysis"/>
    <property type="evidence" value="ECO:0007669"/>
    <property type="project" value="UniProtKB-KW"/>
</dbReference>
<dbReference type="AlphaFoldDB" id="A0A7W1WQR3"/>
<evidence type="ECO:0000313" key="10">
    <source>
        <dbReference type="Proteomes" id="UP000535491"/>
    </source>
</evidence>
<sequence length="311" mass="33977">MKPKALQPGDTIGIVAPSSPAEPEQIELALQIFANFGYRVKLGRSVNQRNGYLAGSDTLRAEDINRMFADPSVKAVFCLRGGYGATRMLDLIDYEIIRQNPKIFVGYSDITAIHLAIQKRTGLVTFHGPMVIELAKQSDSLSWSALFRHLTNPCPLGRYPGQREIFQYTVTGGTATGPLVGGNLSLLASTTGTPYEVETAGKILFIEEVGEEPYRLDRMLTQLRSAGKLQEANGILFTDCSDCEAEEEEKSLTIQEVLYDIIQPLGVPSYYGLKAGHCIPNLTLPIGVNARLNATEGWLEIAEGGVEPLIE</sequence>
<dbReference type="Pfam" id="PF02016">
    <property type="entry name" value="Peptidase_S66"/>
    <property type="match status" value="1"/>
</dbReference>
<dbReference type="RefSeq" id="WP_181751548.1">
    <property type="nucleotide sequence ID" value="NZ_JACEIQ010000006.1"/>
</dbReference>
<evidence type="ECO:0000256" key="5">
    <source>
        <dbReference type="ARBA" id="ARBA00022825"/>
    </source>
</evidence>
<dbReference type="GO" id="GO:0008236">
    <property type="term" value="F:serine-type peptidase activity"/>
    <property type="evidence" value="ECO:0007669"/>
    <property type="project" value="UniProtKB-KW"/>
</dbReference>
<dbReference type="InterPro" id="IPR027461">
    <property type="entry name" value="Carboxypeptidase_A_C_sf"/>
</dbReference>
<dbReference type="InterPro" id="IPR040921">
    <property type="entry name" value="Peptidase_S66C"/>
</dbReference>
<dbReference type="PIRSF" id="PIRSF028757">
    <property type="entry name" value="LD-carboxypeptidase"/>
    <property type="match status" value="1"/>
</dbReference>
<keyword evidence="2 9" id="KW-0121">Carboxypeptidase</keyword>
<dbReference type="GO" id="GO:0004180">
    <property type="term" value="F:carboxypeptidase activity"/>
    <property type="evidence" value="ECO:0007669"/>
    <property type="project" value="UniProtKB-KW"/>
</dbReference>
<gene>
    <name evidence="9" type="ORF">H1191_08325</name>
</gene>
<dbReference type="PANTHER" id="PTHR30237:SF2">
    <property type="entry name" value="MUREIN TETRAPEPTIDE CARBOXYPEPTIDASE"/>
    <property type="match status" value="1"/>
</dbReference>
<dbReference type="SUPFAM" id="SSF52317">
    <property type="entry name" value="Class I glutamine amidotransferase-like"/>
    <property type="match status" value="1"/>
</dbReference>
<organism evidence="9 10">
    <name type="scientific">Paenactinomyces guangxiensis</name>
    <dbReference type="NCBI Taxonomy" id="1490290"/>
    <lineage>
        <taxon>Bacteria</taxon>
        <taxon>Bacillati</taxon>
        <taxon>Bacillota</taxon>
        <taxon>Bacilli</taxon>
        <taxon>Bacillales</taxon>
        <taxon>Thermoactinomycetaceae</taxon>
        <taxon>Paenactinomyces</taxon>
    </lineage>
</organism>
<comment type="caution">
    <text evidence="9">The sequence shown here is derived from an EMBL/GenBank/DDBJ whole genome shotgun (WGS) entry which is preliminary data.</text>
</comment>
<dbReference type="Proteomes" id="UP000535491">
    <property type="component" value="Unassembled WGS sequence"/>
</dbReference>
<evidence type="ECO:0000256" key="6">
    <source>
        <dbReference type="PIRSR" id="PIRSR028757-1"/>
    </source>
</evidence>
<evidence type="ECO:0000256" key="4">
    <source>
        <dbReference type="ARBA" id="ARBA00022801"/>
    </source>
</evidence>
<dbReference type="CDD" id="cd07025">
    <property type="entry name" value="Peptidase_S66"/>
    <property type="match status" value="1"/>
</dbReference>
<proteinExistence type="inferred from homology"/>
<name>A0A7W1WQR3_9BACL</name>
<feature type="domain" description="LD-carboxypeptidase C-terminal" evidence="8">
    <location>
        <begin position="176"/>
        <end position="292"/>
    </location>
</feature>
<evidence type="ECO:0000259" key="7">
    <source>
        <dbReference type="Pfam" id="PF02016"/>
    </source>
</evidence>
<feature type="active site" description="Charge relay system" evidence="6">
    <location>
        <position position="207"/>
    </location>
</feature>
<accession>A0A7W1WQR3</accession>
<evidence type="ECO:0000256" key="3">
    <source>
        <dbReference type="ARBA" id="ARBA00022670"/>
    </source>
</evidence>
<feature type="active site" description="Charge relay system" evidence="6">
    <location>
        <position position="277"/>
    </location>
</feature>
<keyword evidence="3" id="KW-0645">Protease</keyword>
<dbReference type="Gene3D" id="3.50.30.60">
    <property type="entry name" value="LD-carboxypeptidase A C-terminal domain-like"/>
    <property type="match status" value="1"/>
</dbReference>
<dbReference type="InterPro" id="IPR040449">
    <property type="entry name" value="Peptidase_S66_N"/>
</dbReference>
<evidence type="ECO:0000256" key="1">
    <source>
        <dbReference type="ARBA" id="ARBA00010233"/>
    </source>
</evidence>
<feature type="domain" description="LD-carboxypeptidase N-terminal" evidence="7">
    <location>
        <begin position="12"/>
        <end position="128"/>
    </location>
</feature>
<dbReference type="Gene3D" id="3.40.50.10740">
    <property type="entry name" value="Class I glutamine amidotransferase-like"/>
    <property type="match status" value="1"/>
</dbReference>
<evidence type="ECO:0000256" key="2">
    <source>
        <dbReference type="ARBA" id="ARBA00022645"/>
    </source>
</evidence>
<keyword evidence="5" id="KW-0720">Serine protease</keyword>
<dbReference type="InterPro" id="IPR027478">
    <property type="entry name" value="LdcA_N"/>
</dbReference>
<protein>
    <submittedName>
        <fullName evidence="9">LD-carboxypeptidase</fullName>
    </submittedName>
</protein>
<dbReference type="InterPro" id="IPR029062">
    <property type="entry name" value="Class_I_gatase-like"/>
</dbReference>
<comment type="similarity">
    <text evidence="1">Belongs to the peptidase S66 family.</text>
</comment>
<dbReference type="Pfam" id="PF17676">
    <property type="entry name" value="Peptidase_S66C"/>
    <property type="match status" value="1"/>
</dbReference>
<evidence type="ECO:0000313" key="9">
    <source>
        <dbReference type="EMBL" id="MBA4494310.1"/>
    </source>
</evidence>
<evidence type="ECO:0000259" key="8">
    <source>
        <dbReference type="Pfam" id="PF17676"/>
    </source>
</evidence>
<keyword evidence="10" id="KW-1185">Reference proteome</keyword>
<feature type="active site" description="Nucleophile" evidence="6">
    <location>
        <position position="108"/>
    </location>
</feature>
<dbReference type="InterPro" id="IPR003507">
    <property type="entry name" value="S66_fam"/>
</dbReference>
<dbReference type="SUPFAM" id="SSF141986">
    <property type="entry name" value="LD-carboxypeptidase A C-terminal domain-like"/>
    <property type="match status" value="1"/>
</dbReference>
<dbReference type="EMBL" id="JACEIQ010000006">
    <property type="protein sequence ID" value="MBA4494310.1"/>
    <property type="molecule type" value="Genomic_DNA"/>
</dbReference>
<reference evidence="9 10" key="1">
    <citation type="submission" date="2020-07" db="EMBL/GenBank/DDBJ databases">
        <authorList>
            <person name="Feng H."/>
        </authorList>
    </citation>
    <scope>NUCLEOTIDE SEQUENCE [LARGE SCALE GENOMIC DNA]</scope>
    <source>
        <strain evidence="10">s-10</strain>
    </source>
</reference>
<keyword evidence="4" id="KW-0378">Hydrolase</keyword>